<dbReference type="Gene3D" id="1.10.10.10">
    <property type="entry name" value="Winged helix-like DNA-binding domain superfamily/Winged helix DNA-binding domain"/>
    <property type="match status" value="1"/>
</dbReference>
<dbReference type="InterPro" id="IPR036388">
    <property type="entry name" value="WH-like_DNA-bd_sf"/>
</dbReference>
<name>A0ABS7S700_9MICO</name>
<dbReference type="Proteomes" id="UP000826651">
    <property type="component" value="Unassembled WGS sequence"/>
</dbReference>
<dbReference type="InterPro" id="IPR039422">
    <property type="entry name" value="MarR/SlyA-like"/>
</dbReference>
<reference evidence="2 3" key="1">
    <citation type="submission" date="2021-04" db="EMBL/GenBank/DDBJ databases">
        <title>Ruania sp. nov., isolated from sandy soil of mangrove forest.</title>
        <authorList>
            <person name="Ge X."/>
            <person name="Huang R."/>
            <person name="Liu W."/>
        </authorList>
    </citation>
    <scope>NUCLEOTIDE SEQUENCE [LARGE SCALE GENOMIC DNA]</scope>
    <source>
        <strain evidence="2 3">N2-46</strain>
    </source>
</reference>
<dbReference type="PANTHER" id="PTHR33164:SF43">
    <property type="entry name" value="HTH-TYPE TRANSCRIPTIONAL REPRESSOR YETL"/>
    <property type="match status" value="1"/>
</dbReference>
<keyword evidence="3" id="KW-1185">Reference proteome</keyword>
<gene>
    <name evidence="2" type="ORF">KCQ71_07810</name>
</gene>
<evidence type="ECO:0000259" key="1">
    <source>
        <dbReference type="PROSITE" id="PS50995"/>
    </source>
</evidence>
<dbReference type="SMART" id="SM00347">
    <property type="entry name" value="HTH_MARR"/>
    <property type="match status" value="1"/>
</dbReference>
<dbReference type="Pfam" id="PF01047">
    <property type="entry name" value="MarR"/>
    <property type="match status" value="1"/>
</dbReference>
<dbReference type="PROSITE" id="PS50995">
    <property type="entry name" value="HTH_MARR_2"/>
    <property type="match status" value="1"/>
</dbReference>
<protein>
    <submittedName>
        <fullName evidence="2">MarR family transcriptional regulator</fullName>
    </submittedName>
</protein>
<dbReference type="InterPro" id="IPR000835">
    <property type="entry name" value="HTH_MarR-typ"/>
</dbReference>
<dbReference type="InterPro" id="IPR036390">
    <property type="entry name" value="WH_DNA-bd_sf"/>
</dbReference>
<proteinExistence type="predicted"/>
<organism evidence="2 3">
    <name type="scientific">Occultella gossypii</name>
    <dbReference type="NCBI Taxonomy" id="2800820"/>
    <lineage>
        <taxon>Bacteria</taxon>
        <taxon>Bacillati</taxon>
        <taxon>Actinomycetota</taxon>
        <taxon>Actinomycetes</taxon>
        <taxon>Micrococcales</taxon>
        <taxon>Ruaniaceae</taxon>
        <taxon>Occultella</taxon>
    </lineage>
</organism>
<dbReference type="SUPFAM" id="SSF46785">
    <property type="entry name" value="Winged helix' DNA-binding domain"/>
    <property type="match status" value="1"/>
</dbReference>
<dbReference type="PRINTS" id="PR00598">
    <property type="entry name" value="HTHMARR"/>
</dbReference>
<accession>A0ABS7S700</accession>
<dbReference type="PANTHER" id="PTHR33164">
    <property type="entry name" value="TRANSCRIPTIONAL REGULATOR, MARR FAMILY"/>
    <property type="match status" value="1"/>
</dbReference>
<sequence>MMRASLASQLEPLLDSTLTMQQFRLLAVVHFHGEQTMTALADAMRLSPPTVSAAVDRLVERGLVSRREDPTDRRVRLIGLATEGRRLFRDLEDSRSRLGREILAGLDTDALRALAAADAQLVAAVDRTLGTGGAGD</sequence>
<feature type="domain" description="HTH marR-type" evidence="1">
    <location>
        <begin position="1"/>
        <end position="130"/>
    </location>
</feature>
<dbReference type="EMBL" id="JAGSHT010000007">
    <property type="protein sequence ID" value="MBZ2196055.1"/>
    <property type="molecule type" value="Genomic_DNA"/>
</dbReference>
<comment type="caution">
    <text evidence="2">The sequence shown here is derived from an EMBL/GenBank/DDBJ whole genome shotgun (WGS) entry which is preliminary data.</text>
</comment>
<evidence type="ECO:0000313" key="2">
    <source>
        <dbReference type="EMBL" id="MBZ2196055.1"/>
    </source>
</evidence>
<evidence type="ECO:0000313" key="3">
    <source>
        <dbReference type="Proteomes" id="UP000826651"/>
    </source>
</evidence>